<keyword evidence="3" id="KW-0964">Secreted</keyword>
<evidence type="ECO:0000256" key="5">
    <source>
        <dbReference type="ARBA" id="ARBA00022729"/>
    </source>
</evidence>
<dbReference type="GO" id="GO:0005576">
    <property type="term" value="C:extracellular region"/>
    <property type="evidence" value="ECO:0007669"/>
    <property type="project" value="UniProtKB-SubCell"/>
</dbReference>
<keyword evidence="6" id="KW-0325">Glycoprotein</keyword>
<dbReference type="AlphaFoldDB" id="A0AAV6GR03"/>
<feature type="compositionally biased region" description="Basic residues" evidence="8">
    <location>
        <begin position="214"/>
        <end position="228"/>
    </location>
</feature>
<feature type="compositionally biased region" description="Basic residues" evidence="8">
    <location>
        <begin position="245"/>
        <end position="267"/>
    </location>
</feature>
<dbReference type="InterPro" id="IPR050966">
    <property type="entry name" value="Glutamyl_endopeptidase"/>
</dbReference>
<dbReference type="PANTHER" id="PTHR15462:SF17">
    <property type="entry name" value="INACTIVE SERINE PROTEASE 35"/>
    <property type="match status" value="1"/>
</dbReference>
<evidence type="ECO:0000256" key="2">
    <source>
        <dbReference type="ARBA" id="ARBA00007664"/>
    </source>
</evidence>
<dbReference type="InterPro" id="IPR043504">
    <property type="entry name" value="Peptidase_S1_PA_chymotrypsin"/>
</dbReference>
<organism evidence="11 12">
    <name type="scientific">Alosa alosa</name>
    <name type="common">allis shad</name>
    <dbReference type="NCBI Taxonomy" id="278164"/>
    <lineage>
        <taxon>Eukaryota</taxon>
        <taxon>Metazoa</taxon>
        <taxon>Chordata</taxon>
        <taxon>Craniata</taxon>
        <taxon>Vertebrata</taxon>
        <taxon>Euteleostomi</taxon>
        <taxon>Actinopterygii</taxon>
        <taxon>Neopterygii</taxon>
        <taxon>Teleostei</taxon>
        <taxon>Clupei</taxon>
        <taxon>Clupeiformes</taxon>
        <taxon>Clupeoidei</taxon>
        <taxon>Clupeidae</taxon>
        <taxon>Alosa</taxon>
    </lineage>
</organism>
<comment type="subcellular location">
    <subcellularLocation>
        <location evidence="1">Secreted</location>
    </subcellularLocation>
</comment>
<dbReference type="InterPro" id="IPR001254">
    <property type="entry name" value="Trypsin_dom"/>
</dbReference>
<name>A0AAV6GR03_9TELE</name>
<evidence type="ECO:0000259" key="10">
    <source>
        <dbReference type="SMART" id="SM00020"/>
    </source>
</evidence>
<dbReference type="InterPro" id="IPR018114">
    <property type="entry name" value="TRYPSIN_HIS"/>
</dbReference>
<feature type="chain" id="PRO_5043887920" description="Inactive serine protease 35" evidence="9">
    <location>
        <begin position="23"/>
        <end position="464"/>
    </location>
</feature>
<reference evidence="11" key="1">
    <citation type="submission" date="2020-10" db="EMBL/GenBank/DDBJ databases">
        <title>Chromosome-scale genome assembly of the Allis shad, Alosa alosa.</title>
        <authorList>
            <person name="Margot Z."/>
            <person name="Christophe K."/>
            <person name="Cabau C."/>
            <person name="Louis A."/>
            <person name="Berthelot C."/>
            <person name="Parey E."/>
            <person name="Roest Crollius H."/>
            <person name="Montfort J."/>
            <person name="Robinson-Rechavi M."/>
            <person name="Bucao C."/>
            <person name="Bouchez O."/>
            <person name="Gislard M."/>
            <person name="Lluch J."/>
            <person name="Milhes M."/>
            <person name="Lampietro C."/>
            <person name="Lopez Roques C."/>
            <person name="Donnadieu C."/>
            <person name="Braasch I."/>
            <person name="Desvignes T."/>
            <person name="Postlethwait J."/>
            <person name="Bobe J."/>
            <person name="Guiguen Y."/>
        </authorList>
    </citation>
    <scope>NUCLEOTIDE SEQUENCE</scope>
    <source>
        <strain evidence="11">M-15738</strain>
        <tissue evidence="11">Blood</tissue>
    </source>
</reference>
<protein>
    <recommendedName>
        <fullName evidence="7">Inactive serine protease 35</fullName>
    </recommendedName>
</protein>
<evidence type="ECO:0000256" key="8">
    <source>
        <dbReference type="SAM" id="MobiDB-lite"/>
    </source>
</evidence>
<feature type="domain" description="Peptidase S1" evidence="10">
    <location>
        <begin position="146"/>
        <end position="454"/>
    </location>
</feature>
<dbReference type="PANTHER" id="PTHR15462">
    <property type="entry name" value="SERINE PROTEASE"/>
    <property type="match status" value="1"/>
</dbReference>
<evidence type="ECO:0000256" key="7">
    <source>
        <dbReference type="ARBA" id="ARBA00040309"/>
    </source>
</evidence>
<dbReference type="Pfam" id="PF00089">
    <property type="entry name" value="Trypsin"/>
    <property type="match status" value="1"/>
</dbReference>
<dbReference type="SMART" id="SM00020">
    <property type="entry name" value="Tryp_SPc"/>
    <property type="match status" value="1"/>
</dbReference>
<evidence type="ECO:0000313" key="11">
    <source>
        <dbReference type="EMBL" id="KAG5277184.1"/>
    </source>
</evidence>
<dbReference type="PROSITE" id="PS00134">
    <property type="entry name" value="TRYPSIN_HIS"/>
    <property type="match status" value="1"/>
</dbReference>
<comment type="caution">
    <text evidence="11">The sequence shown here is derived from an EMBL/GenBank/DDBJ whole genome shotgun (WGS) entry which is preliminary data.</text>
</comment>
<evidence type="ECO:0000256" key="3">
    <source>
        <dbReference type="ARBA" id="ARBA00022525"/>
    </source>
</evidence>
<dbReference type="GO" id="GO:0004252">
    <property type="term" value="F:serine-type endopeptidase activity"/>
    <property type="evidence" value="ECO:0007669"/>
    <property type="project" value="InterPro"/>
</dbReference>
<evidence type="ECO:0000313" key="12">
    <source>
        <dbReference type="Proteomes" id="UP000823561"/>
    </source>
</evidence>
<evidence type="ECO:0000256" key="4">
    <source>
        <dbReference type="ARBA" id="ARBA00022542"/>
    </source>
</evidence>
<keyword evidence="12" id="KW-1185">Reference proteome</keyword>
<dbReference type="Proteomes" id="UP000823561">
    <property type="component" value="Chromosome 8"/>
</dbReference>
<gene>
    <name evidence="11" type="ORF">AALO_G00114540</name>
</gene>
<dbReference type="GO" id="GO:0006508">
    <property type="term" value="P:proteolysis"/>
    <property type="evidence" value="ECO:0007669"/>
    <property type="project" value="InterPro"/>
</dbReference>
<proteinExistence type="inferred from homology"/>
<accession>A0AAV6GR03</accession>
<comment type="similarity">
    <text evidence="2">Belongs to the peptidase S1 family.</text>
</comment>
<evidence type="ECO:0000256" key="6">
    <source>
        <dbReference type="ARBA" id="ARBA00023180"/>
    </source>
</evidence>
<dbReference type="SUPFAM" id="SSF50494">
    <property type="entry name" value="Trypsin-like serine proteases"/>
    <property type="match status" value="1"/>
</dbReference>
<sequence length="464" mass="51973">MMGSLQQALLICVTILELGVCGIGSNHGNWGETHTWQRAAVPLVVERRTVSLSPPDFRATLAQDTEVVCGIQCQQGLPVPDRAQLERLLAYETIYANGTRTFTEVRLQGADESLTNASLSWLPRGQAPPPPRRNKRQVFGTDGRFVISDGRFTASYPFSASVKLSSGCSGILVGPRHVLTAAHCVHDGQDYLKESRGLRVGVMRSRSTRDSGKVGRRRSQRKGGRRGRKGGDVETQDRREGSERQKRRRERKTGRGKRRREKARIRRGAAVTSAAETDPDREFFRWTRVKQIHTPRGWMTDVTRELAADYDYALLELRRPLGATPMALGLVSEVKDTVPASRVHFTGFDHDQPGKAVYRFCSVVQESSDLLYQYCDARAGSSGAGVYVRLRDPSQRGLNAGKGEGKTRREGRWTRKVIGVFSGHQWVDYDGRQKDYNVAVRITPAKFAQICHWIHGDPKRCQQT</sequence>
<dbReference type="EMBL" id="JADWDJ010000008">
    <property type="protein sequence ID" value="KAG5277184.1"/>
    <property type="molecule type" value="Genomic_DNA"/>
</dbReference>
<feature type="region of interest" description="Disordered" evidence="8">
    <location>
        <begin position="198"/>
        <end position="274"/>
    </location>
</feature>
<keyword evidence="5 9" id="KW-0732">Signal</keyword>
<evidence type="ECO:0000256" key="1">
    <source>
        <dbReference type="ARBA" id="ARBA00004613"/>
    </source>
</evidence>
<dbReference type="Gene3D" id="2.40.10.10">
    <property type="entry name" value="Trypsin-like serine proteases"/>
    <property type="match status" value="1"/>
</dbReference>
<keyword evidence="4" id="KW-0721">Serine protease homolog</keyword>
<feature type="signal peptide" evidence="9">
    <location>
        <begin position="1"/>
        <end position="22"/>
    </location>
</feature>
<evidence type="ECO:0000256" key="9">
    <source>
        <dbReference type="SAM" id="SignalP"/>
    </source>
</evidence>
<feature type="compositionally biased region" description="Basic and acidic residues" evidence="8">
    <location>
        <begin position="229"/>
        <end position="244"/>
    </location>
</feature>
<dbReference type="InterPro" id="IPR009003">
    <property type="entry name" value="Peptidase_S1_PA"/>
</dbReference>